<evidence type="ECO:0000313" key="2">
    <source>
        <dbReference type="Proteomes" id="UP000095094"/>
    </source>
</evidence>
<dbReference type="RefSeq" id="WP_069664544.1">
    <property type="nucleotide sequence ID" value="NZ_JBHUJJ010000001.1"/>
</dbReference>
<name>A0A1E5GAW9_9ENTE</name>
<evidence type="ECO:0008006" key="3">
    <source>
        <dbReference type="Google" id="ProtNLM"/>
    </source>
</evidence>
<dbReference type="EMBL" id="MIJY01000044">
    <property type="protein sequence ID" value="OEG09791.1"/>
    <property type="molecule type" value="Genomic_DNA"/>
</dbReference>
<comment type="caution">
    <text evidence="1">The sequence shown here is derived from an EMBL/GenBank/DDBJ whole genome shotgun (WGS) entry which is preliminary data.</text>
</comment>
<organism evidence="1 2">
    <name type="scientific">Enterococcus termitis</name>
    <dbReference type="NCBI Taxonomy" id="332950"/>
    <lineage>
        <taxon>Bacteria</taxon>
        <taxon>Bacillati</taxon>
        <taxon>Bacillota</taxon>
        <taxon>Bacilli</taxon>
        <taxon>Lactobacillales</taxon>
        <taxon>Enterococcaceae</taxon>
        <taxon>Enterococcus</taxon>
    </lineage>
</organism>
<dbReference type="Proteomes" id="UP000095094">
    <property type="component" value="Unassembled WGS sequence"/>
</dbReference>
<sequence>MLKLQKNKGLFLLFTLFFVLSGCSSIPKETYEQKISDIYAQSGLNGKVSVNSIKGQGYFYSTPYTRVVFDYTEIVEDKPVTISNTMFFEHKTTELDEEKEAIGAKDLTVFNMYSGVVQSFAFQDEAVMLAKTIEKELNEKIEIKNFKFKEVEPYLMTFRLLNSSEEIGSFSDNFALYKKDVANNQTMNKPFKGYYDIDIEKYMKLGLILIDITYENLSEELFPDTLDELDRKVHLKIKQLDTSNFYDGIYRLSYDTVTKDGGRTGGSTYTFHIQDNKIGTLTKKL</sequence>
<proteinExistence type="predicted"/>
<dbReference type="OrthoDB" id="2236853at2"/>
<evidence type="ECO:0000313" key="1">
    <source>
        <dbReference type="EMBL" id="OEG09791.1"/>
    </source>
</evidence>
<dbReference type="PROSITE" id="PS51257">
    <property type="entry name" value="PROKAR_LIPOPROTEIN"/>
    <property type="match status" value="1"/>
</dbReference>
<dbReference type="AlphaFoldDB" id="A0A1E5GAW9"/>
<gene>
    <name evidence="1" type="ORF">BCR25_09795</name>
</gene>
<protein>
    <recommendedName>
        <fullName evidence="3">Lipoprotein</fullName>
    </recommendedName>
</protein>
<reference evidence="2" key="1">
    <citation type="submission" date="2016-09" db="EMBL/GenBank/DDBJ databases">
        <authorList>
            <person name="Gulvik C.A."/>
        </authorList>
    </citation>
    <scope>NUCLEOTIDE SEQUENCE [LARGE SCALE GENOMIC DNA]</scope>
    <source>
        <strain evidence="2">LMG 8895</strain>
    </source>
</reference>
<accession>A0A1E5GAW9</accession>
<keyword evidence="2" id="KW-1185">Reference proteome</keyword>